<evidence type="ECO:0000256" key="2">
    <source>
        <dbReference type="RuleBase" id="RU000363"/>
    </source>
</evidence>
<dbReference type="PRINTS" id="PR00080">
    <property type="entry name" value="SDRFAMILY"/>
</dbReference>
<dbReference type="PANTHER" id="PTHR43157:SF31">
    <property type="entry name" value="PHOSPHATIDYLINOSITOL-GLYCAN BIOSYNTHESIS CLASS F PROTEIN"/>
    <property type="match status" value="1"/>
</dbReference>
<evidence type="ECO:0000256" key="1">
    <source>
        <dbReference type="ARBA" id="ARBA00023002"/>
    </source>
</evidence>
<comment type="similarity">
    <text evidence="2">Belongs to the short-chain dehydrogenases/reductases (SDR) family.</text>
</comment>
<dbReference type="InterPro" id="IPR036291">
    <property type="entry name" value="NAD(P)-bd_dom_sf"/>
</dbReference>
<dbReference type="PROSITE" id="PS00061">
    <property type="entry name" value="ADH_SHORT"/>
    <property type="match status" value="1"/>
</dbReference>
<sequence>MTKTILITGSTDGIGLLTAKTLVGKGHKVILHGRSAGKLEAAAKGVGGDVATYEADLSSLHETTELAKAVAANHDRIDVLINNAGVYKTPQPILPNGQDVRFVVNTLAPHVLTTVLLPLLPQDGRVISLSSAAQAPVDLTALSGETRLNDMGAYAQSKRAITLWSAEMAAKHPDGPIFISVNPGSLLASKMVKEGFGVAGNDLQIGADILCRLSLDAGHADASGQYWDNDSGAFGHVDQGQAKDVMKAVEALTA</sequence>
<dbReference type="EC" id="1.2.1.-" evidence="3"/>
<dbReference type="PRINTS" id="PR00081">
    <property type="entry name" value="GDHRDH"/>
</dbReference>
<dbReference type="AlphaFoldDB" id="A0A1Y5S9G5"/>
<dbReference type="Gene3D" id="3.40.50.720">
    <property type="entry name" value="NAD(P)-binding Rossmann-like Domain"/>
    <property type="match status" value="1"/>
</dbReference>
<protein>
    <submittedName>
        <fullName evidence="3">Fatty acyl-CoA reductase</fullName>
        <ecNumber evidence="3">1.2.1.-</ecNumber>
    </submittedName>
</protein>
<dbReference type="Proteomes" id="UP000193077">
    <property type="component" value="Unassembled WGS sequence"/>
</dbReference>
<dbReference type="GO" id="GO:0016491">
    <property type="term" value="F:oxidoreductase activity"/>
    <property type="evidence" value="ECO:0007669"/>
    <property type="project" value="UniProtKB-KW"/>
</dbReference>
<dbReference type="EMBL" id="FWFO01000001">
    <property type="protein sequence ID" value="SLN35519.1"/>
    <property type="molecule type" value="Genomic_DNA"/>
</dbReference>
<organism evidence="3 4">
    <name type="scientific">Falsiruegeria litorea R37</name>
    <dbReference type="NCBI Taxonomy" id="1200284"/>
    <lineage>
        <taxon>Bacteria</taxon>
        <taxon>Pseudomonadati</taxon>
        <taxon>Pseudomonadota</taxon>
        <taxon>Alphaproteobacteria</taxon>
        <taxon>Rhodobacterales</taxon>
        <taxon>Roseobacteraceae</taxon>
        <taxon>Falsiruegeria</taxon>
    </lineage>
</organism>
<name>A0A1Y5S9G5_9RHOB</name>
<keyword evidence="4" id="KW-1185">Reference proteome</keyword>
<dbReference type="PANTHER" id="PTHR43157">
    <property type="entry name" value="PHOSPHATIDYLINOSITOL-GLYCAN BIOSYNTHESIS CLASS F PROTEIN-RELATED"/>
    <property type="match status" value="1"/>
</dbReference>
<dbReference type="InterPro" id="IPR020904">
    <property type="entry name" value="Sc_DH/Rdtase_CS"/>
</dbReference>
<evidence type="ECO:0000313" key="3">
    <source>
        <dbReference type="EMBL" id="SLN35519.1"/>
    </source>
</evidence>
<dbReference type="OrthoDB" id="9785826at2"/>
<reference evidence="3 4" key="1">
    <citation type="submission" date="2017-03" db="EMBL/GenBank/DDBJ databases">
        <authorList>
            <person name="Afonso C.L."/>
            <person name="Miller P.J."/>
            <person name="Scott M.A."/>
            <person name="Spackman E."/>
            <person name="Goraichik I."/>
            <person name="Dimitrov K.M."/>
            <person name="Suarez D.L."/>
            <person name="Swayne D.E."/>
        </authorList>
    </citation>
    <scope>NUCLEOTIDE SEQUENCE [LARGE SCALE GENOMIC DNA]</scope>
    <source>
        <strain evidence="3 4">CECT 7639</strain>
    </source>
</reference>
<proteinExistence type="inferred from homology"/>
<gene>
    <name evidence="3" type="primary">acr1_2</name>
    <name evidence="3" type="ORF">TRL7639_01677</name>
</gene>
<dbReference type="InterPro" id="IPR002347">
    <property type="entry name" value="SDR_fam"/>
</dbReference>
<keyword evidence="1 3" id="KW-0560">Oxidoreductase</keyword>
<dbReference type="SUPFAM" id="SSF51735">
    <property type="entry name" value="NAD(P)-binding Rossmann-fold domains"/>
    <property type="match status" value="1"/>
</dbReference>
<evidence type="ECO:0000313" key="4">
    <source>
        <dbReference type="Proteomes" id="UP000193077"/>
    </source>
</evidence>
<dbReference type="RefSeq" id="WP_085795253.1">
    <property type="nucleotide sequence ID" value="NZ_FWFO01000001.1"/>
</dbReference>
<accession>A0A1Y5S9G5</accession>
<dbReference type="Pfam" id="PF00106">
    <property type="entry name" value="adh_short"/>
    <property type="match status" value="1"/>
</dbReference>